<comment type="caution">
    <text evidence="8">The sequence shown here is derived from an EMBL/GenBank/DDBJ whole genome shotgun (WGS) entry which is preliminary data.</text>
</comment>
<evidence type="ECO:0000256" key="2">
    <source>
        <dbReference type="ARBA" id="ARBA00022475"/>
    </source>
</evidence>
<protein>
    <submittedName>
        <fullName evidence="8">Phospholipase D-like protein</fullName>
    </submittedName>
</protein>
<reference evidence="8 9" key="1">
    <citation type="submission" date="2019-07" db="EMBL/GenBank/DDBJ databases">
        <title>Genome sequencing of 100 strains of the haloalkaliphilic chemolithoautotrophic sulfur-oxidizing bacterium Thioalkalivibrio.</title>
        <authorList>
            <person name="Muyzer G."/>
        </authorList>
    </citation>
    <scope>NUCLEOTIDE SEQUENCE [LARGE SCALE GENOMIC DNA]</scope>
    <source>
        <strain evidence="8 9">ASO4-4</strain>
    </source>
</reference>
<comment type="subcellular location">
    <subcellularLocation>
        <location evidence="1">Cell membrane</location>
        <topology evidence="1">Multi-pass membrane protein</topology>
    </subcellularLocation>
</comment>
<dbReference type="EMBL" id="VLLC01000004">
    <property type="protein sequence ID" value="TWI75395.1"/>
    <property type="molecule type" value="Genomic_DNA"/>
</dbReference>
<evidence type="ECO:0000256" key="5">
    <source>
        <dbReference type="ARBA" id="ARBA00023136"/>
    </source>
</evidence>
<proteinExistence type="predicted"/>
<name>A0A562S254_9BACT</name>
<feature type="domain" description="Cardiolipin synthase N-terminal" evidence="7">
    <location>
        <begin position="40"/>
        <end position="77"/>
    </location>
</feature>
<evidence type="ECO:0000259" key="7">
    <source>
        <dbReference type="Pfam" id="PF13396"/>
    </source>
</evidence>
<gene>
    <name evidence="8" type="ORF">LZ24_00847</name>
</gene>
<keyword evidence="4 6" id="KW-1133">Transmembrane helix</keyword>
<sequence>MPGPFWMWLTNSGNKERMKKLETVLVWAGLGFLFLLLTNLAFFDVLRRDFGSRGKKIFWGFVALIPFIGCLIYAIIGIHLGRRIPREPEA</sequence>
<feature type="transmembrane region" description="Helical" evidence="6">
    <location>
        <begin position="24"/>
        <end position="46"/>
    </location>
</feature>
<keyword evidence="9" id="KW-1185">Reference proteome</keyword>
<evidence type="ECO:0000313" key="9">
    <source>
        <dbReference type="Proteomes" id="UP000318307"/>
    </source>
</evidence>
<dbReference type="AlphaFoldDB" id="A0A562S254"/>
<dbReference type="Proteomes" id="UP000318307">
    <property type="component" value="Unassembled WGS sequence"/>
</dbReference>
<keyword evidence="3 6" id="KW-0812">Transmembrane</keyword>
<keyword evidence="2" id="KW-1003">Cell membrane</keyword>
<evidence type="ECO:0000313" key="8">
    <source>
        <dbReference type="EMBL" id="TWI75395.1"/>
    </source>
</evidence>
<evidence type="ECO:0000256" key="6">
    <source>
        <dbReference type="SAM" id="Phobius"/>
    </source>
</evidence>
<evidence type="ECO:0000256" key="3">
    <source>
        <dbReference type="ARBA" id="ARBA00022692"/>
    </source>
</evidence>
<keyword evidence="5 6" id="KW-0472">Membrane</keyword>
<organism evidence="8 9">
    <name type="scientific">Desulfobotulus alkaliphilus</name>
    <dbReference type="NCBI Taxonomy" id="622671"/>
    <lineage>
        <taxon>Bacteria</taxon>
        <taxon>Pseudomonadati</taxon>
        <taxon>Thermodesulfobacteriota</taxon>
        <taxon>Desulfobacteria</taxon>
        <taxon>Desulfobacterales</taxon>
        <taxon>Desulfobacteraceae</taxon>
        <taxon>Desulfobotulus</taxon>
    </lineage>
</organism>
<dbReference type="InterPro" id="IPR027379">
    <property type="entry name" value="CLS_N"/>
</dbReference>
<evidence type="ECO:0000256" key="4">
    <source>
        <dbReference type="ARBA" id="ARBA00022989"/>
    </source>
</evidence>
<feature type="transmembrane region" description="Helical" evidence="6">
    <location>
        <begin position="58"/>
        <end position="80"/>
    </location>
</feature>
<evidence type="ECO:0000256" key="1">
    <source>
        <dbReference type="ARBA" id="ARBA00004651"/>
    </source>
</evidence>
<accession>A0A562S254</accession>
<dbReference type="GO" id="GO:0005886">
    <property type="term" value="C:plasma membrane"/>
    <property type="evidence" value="ECO:0007669"/>
    <property type="project" value="UniProtKB-SubCell"/>
</dbReference>
<dbReference type="Pfam" id="PF13396">
    <property type="entry name" value="PLDc_N"/>
    <property type="match status" value="1"/>
</dbReference>